<reference evidence="2 3" key="1">
    <citation type="submission" date="2024-09" db="EMBL/GenBank/DDBJ databases">
        <authorList>
            <person name="Sun Q."/>
            <person name="Mori K."/>
        </authorList>
    </citation>
    <scope>NUCLEOTIDE SEQUENCE [LARGE SCALE GENOMIC DNA]</scope>
    <source>
        <strain evidence="2 3">KCTC 23076</strain>
    </source>
</reference>
<keyword evidence="3" id="KW-1185">Reference proteome</keyword>
<keyword evidence="2" id="KW-0012">Acyltransferase</keyword>
<dbReference type="Proteomes" id="UP001589896">
    <property type="component" value="Unassembled WGS sequence"/>
</dbReference>
<name>A0ABV6RUF6_9GAMM</name>
<gene>
    <name evidence="2" type="ORF">ACFFGH_19785</name>
</gene>
<dbReference type="GO" id="GO:0016746">
    <property type="term" value="F:acyltransferase activity"/>
    <property type="evidence" value="ECO:0007669"/>
    <property type="project" value="UniProtKB-KW"/>
</dbReference>
<dbReference type="PANTHER" id="PTHR42791">
    <property type="entry name" value="GNAT FAMILY ACETYLTRANSFERASE"/>
    <property type="match status" value="1"/>
</dbReference>
<dbReference type="Pfam" id="PF00583">
    <property type="entry name" value="Acetyltransf_1"/>
    <property type="match status" value="1"/>
</dbReference>
<dbReference type="InterPro" id="IPR016181">
    <property type="entry name" value="Acyl_CoA_acyltransferase"/>
</dbReference>
<organism evidence="2 3">
    <name type="scientific">Lysobacter korlensis</name>
    <dbReference type="NCBI Taxonomy" id="553636"/>
    <lineage>
        <taxon>Bacteria</taxon>
        <taxon>Pseudomonadati</taxon>
        <taxon>Pseudomonadota</taxon>
        <taxon>Gammaproteobacteria</taxon>
        <taxon>Lysobacterales</taxon>
        <taxon>Lysobacteraceae</taxon>
        <taxon>Lysobacter</taxon>
    </lineage>
</organism>
<dbReference type="Gene3D" id="3.40.630.30">
    <property type="match status" value="1"/>
</dbReference>
<evidence type="ECO:0000259" key="1">
    <source>
        <dbReference type="PROSITE" id="PS51186"/>
    </source>
</evidence>
<evidence type="ECO:0000313" key="2">
    <source>
        <dbReference type="EMBL" id="MFC0680082.1"/>
    </source>
</evidence>
<dbReference type="SUPFAM" id="SSF55729">
    <property type="entry name" value="Acyl-CoA N-acyltransferases (Nat)"/>
    <property type="match status" value="1"/>
</dbReference>
<dbReference type="PROSITE" id="PS51186">
    <property type="entry name" value="GNAT"/>
    <property type="match status" value="1"/>
</dbReference>
<proteinExistence type="predicted"/>
<evidence type="ECO:0000313" key="3">
    <source>
        <dbReference type="Proteomes" id="UP001589896"/>
    </source>
</evidence>
<dbReference type="InterPro" id="IPR000182">
    <property type="entry name" value="GNAT_dom"/>
</dbReference>
<sequence>MQTDSRGVEVRDLGHVDRAAAVAVIARGMEDNPIHLAAYRGDAAWRRRAHGRVVGALVAASPSLHLLGAARSGALVAVAGSAPPGTCQPTGKARLRLLTAAVSLGPATASRLVRWNAGWARHDPEEPHMHLGPVAVDAGLRGHGLGGLLLREHVRRLDAVGAVGFLETDRPRAVGFYERFGYVVVEQADVLGVPCWFMRRPAAS</sequence>
<dbReference type="EC" id="2.3.1.-" evidence="2"/>
<keyword evidence="2" id="KW-0808">Transferase</keyword>
<dbReference type="InterPro" id="IPR052523">
    <property type="entry name" value="Trichothecene_AcTrans"/>
</dbReference>
<feature type="domain" description="N-acetyltransferase" evidence="1">
    <location>
        <begin position="8"/>
        <end position="203"/>
    </location>
</feature>
<protein>
    <submittedName>
        <fullName evidence="2">GNAT family N-acetyltransferase</fullName>
        <ecNumber evidence="2">2.3.1.-</ecNumber>
    </submittedName>
</protein>
<comment type="caution">
    <text evidence="2">The sequence shown here is derived from an EMBL/GenBank/DDBJ whole genome shotgun (WGS) entry which is preliminary data.</text>
</comment>
<accession>A0ABV6RUF6</accession>
<dbReference type="EMBL" id="JBHLTG010000005">
    <property type="protein sequence ID" value="MFC0680082.1"/>
    <property type="molecule type" value="Genomic_DNA"/>
</dbReference>
<dbReference type="RefSeq" id="WP_386671503.1">
    <property type="nucleotide sequence ID" value="NZ_JBHLTG010000005.1"/>
</dbReference>
<dbReference type="PANTHER" id="PTHR42791:SF1">
    <property type="entry name" value="N-ACETYLTRANSFERASE DOMAIN-CONTAINING PROTEIN"/>
    <property type="match status" value="1"/>
</dbReference>